<feature type="region of interest" description="Disordered" evidence="1">
    <location>
        <begin position="1"/>
        <end position="170"/>
    </location>
</feature>
<dbReference type="InterPro" id="IPR045010">
    <property type="entry name" value="MDR_fam"/>
</dbReference>
<feature type="compositionally biased region" description="Low complexity" evidence="1">
    <location>
        <begin position="1"/>
        <end position="13"/>
    </location>
</feature>
<dbReference type="VEuPathDB" id="AmoebaDB:NF0072900"/>
<dbReference type="OMA" id="NDETHHE"/>
<accession>A0A6A5BFV1</accession>
<dbReference type="GeneID" id="68115786"/>
<reference evidence="3 4" key="1">
    <citation type="journal article" date="2019" name="Sci. Rep.">
        <title>Nanopore sequencing improves the draft genome of the human pathogenic amoeba Naegleria fowleri.</title>
        <authorList>
            <person name="Liechti N."/>
            <person name="Schurch N."/>
            <person name="Bruggmann R."/>
            <person name="Wittwer M."/>
        </authorList>
    </citation>
    <scope>NUCLEOTIDE SEQUENCE [LARGE SCALE GENOMIC DNA]</scope>
    <source>
        <strain evidence="3 4">ATCC 30894</strain>
    </source>
</reference>
<keyword evidence="4" id="KW-1185">Reference proteome</keyword>
<dbReference type="GO" id="GO:0016628">
    <property type="term" value="F:oxidoreductase activity, acting on the CH-CH group of donors, NAD or NADP as acceptor"/>
    <property type="evidence" value="ECO:0007669"/>
    <property type="project" value="InterPro"/>
</dbReference>
<feature type="region of interest" description="Disordered" evidence="1">
    <location>
        <begin position="409"/>
        <end position="430"/>
    </location>
</feature>
<sequence length="766" mass="84532">MSNPASSSNPLSAKQLNASEGKSNQHTSHVSSSPQQQQTQPQTQPQEQQPSPESSSTTPREQDNRLQLPPHLNTNVHKSSHPLTTSPTSTQQQHEQLLPQQQHDDLPQDTQPKPQQQPQDSHHEPQQDPLTHQAAVDAHLMPPPPPSSTTCHHQRFGLHHQHHHHESMSTNTPKFISTQIHLKEKPKSKDQVLDNISTQQVILPPLEEGDIIIKVLYIAMDASFRTLVCHECDRYCPPPFCGPSHSSKSSTTTSTTSTTQQTSREQQHVSKSEAESGRFSHGGEDKKCQLNHGVLKGYAVGEIVESRNRIFTKGRNVYGNLGIQKYLYATGGCDLDDNLVRDITMNSSLASFLTLSKAGLCAYFGVTELSNVTEGDSVMVTGGSGCVGALIPQIVRAFLMDQHVKQLQKEQEEKAQKSLAKTKSSSSKAKSPTLSWCVNALVGADHTQSPHPSSSTYGSYYQQQPPYRYESPSSSLSTPEDEKEETKVSPSSQHTTSRLFPHPSAPAIFSMYPTSPPPVMMVTKPPLTPSSQVPQVKICGLCSSEKKVQIMKQNFKYDECIDYSQYLKKPIPFDVTPSGSFCAGGSCFEPAWASNPSSSSTIAVQPPSPSTASYLTDVYKRLSDQMDREALSEAIRAKCPNGIDVLIDTVGGVMLDVCLEHINHNARVVLCGAISQQNASKIEGPFNYVNLILKSARMEGFVLDKFKSKFKEASQTLVRWIQEKKLNGMEENVVECNLDQKEDVARAFGLLFSDEYTGKLILRVRH</sequence>
<feature type="compositionally biased region" description="Basic and acidic residues" evidence="1">
    <location>
        <begin position="265"/>
        <end position="285"/>
    </location>
</feature>
<organism evidence="3 4">
    <name type="scientific">Naegleria fowleri</name>
    <name type="common">Brain eating amoeba</name>
    <dbReference type="NCBI Taxonomy" id="5763"/>
    <lineage>
        <taxon>Eukaryota</taxon>
        <taxon>Discoba</taxon>
        <taxon>Heterolobosea</taxon>
        <taxon>Tetramitia</taxon>
        <taxon>Eutetramitia</taxon>
        <taxon>Vahlkampfiidae</taxon>
        <taxon>Naegleria</taxon>
    </lineage>
</organism>
<feature type="compositionally biased region" description="Low complexity" evidence="1">
    <location>
        <begin position="417"/>
        <end position="430"/>
    </location>
</feature>
<proteinExistence type="predicted"/>
<dbReference type="RefSeq" id="XP_044558074.1">
    <property type="nucleotide sequence ID" value="XM_044712435.1"/>
</dbReference>
<dbReference type="VEuPathDB" id="AmoebaDB:FDP41_008568"/>
<gene>
    <name evidence="3" type="ORF">FDP41_008568</name>
</gene>
<dbReference type="OrthoDB" id="809632at2759"/>
<dbReference type="SUPFAM" id="SSF51735">
    <property type="entry name" value="NAD(P)-binding Rossmann-fold domains"/>
    <property type="match status" value="2"/>
</dbReference>
<dbReference type="PANTHER" id="PTHR43205">
    <property type="entry name" value="PROSTAGLANDIN REDUCTASE"/>
    <property type="match status" value="1"/>
</dbReference>
<dbReference type="InterPro" id="IPR013149">
    <property type="entry name" value="ADH-like_C"/>
</dbReference>
<feature type="compositionally biased region" description="Low complexity" evidence="1">
    <location>
        <begin position="452"/>
        <end position="478"/>
    </location>
</feature>
<feature type="compositionally biased region" description="Low complexity" evidence="1">
    <location>
        <begin position="108"/>
        <end position="119"/>
    </location>
</feature>
<feature type="domain" description="Alcohol dehydrogenase-like C-terminal" evidence="2">
    <location>
        <begin position="630"/>
        <end position="717"/>
    </location>
</feature>
<evidence type="ECO:0000259" key="2">
    <source>
        <dbReference type="Pfam" id="PF00107"/>
    </source>
</evidence>
<feature type="region of interest" description="Disordered" evidence="1">
    <location>
        <begin position="447"/>
        <end position="500"/>
    </location>
</feature>
<dbReference type="InterPro" id="IPR036291">
    <property type="entry name" value="NAD(P)-bd_dom_sf"/>
</dbReference>
<feature type="compositionally biased region" description="Low complexity" evidence="1">
    <location>
        <begin position="244"/>
        <end position="263"/>
    </location>
</feature>
<feature type="compositionally biased region" description="Low complexity" evidence="1">
    <location>
        <begin position="81"/>
        <end position="101"/>
    </location>
</feature>
<comment type="caution">
    <text evidence="3">The sequence shown here is derived from an EMBL/GenBank/DDBJ whole genome shotgun (WGS) entry which is preliminary data.</text>
</comment>
<name>A0A6A5BFV1_NAEFO</name>
<feature type="compositionally biased region" description="Polar residues" evidence="1">
    <location>
        <begin position="14"/>
        <end position="30"/>
    </location>
</feature>
<dbReference type="EMBL" id="VFQX01000061">
    <property type="protein sequence ID" value="KAF0973361.1"/>
    <property type="molecule type" value="Genomic_DNA"/>
</dbReference>
<dbReference type="AlphaFoldDB" id="A0A6A5BFV1"/>
<dbReference type="VEuPathDB" id="AmoebaDB:NfTy_092400"/>
<dbReference type="Gene3D" id="3.90.180.10">
    <property type="entry name" value="Medium-chain alcohol dehydrogenases, catalytic domain"/>
    <property type="match status" value="1"/>
</dbReference>
<dbReference type="Proteomes" id="UP000444721">
    <property type="component" value="Unassembled WGS sequence"/>
</dbReference>
<feature type="compositionally biased region" description="Basic residues" evidence="1">
    <location>
        <begin position="152"/>
        <end position="165"/>
    </location>
</feature>
<evidence type="ECO:0000313" key="4">
    <source>
        <dbReference type="Proteomes" id="UP000444721"/>
    </source>
</evidence>
<evidence type="ECO:0000256" key="1">
    <source>
        <dbReference type="SAM" id="MobiDB-lite"/>
    </source>
</evidence>
<dbReference type="PANTHER" id="PTHR43205:SF7">
    <property type="entry name" value="PROSTAGLANDIN REDUCTASE 1"/>
    <property type="match status" value="1"/>
</dbReference>
<feature type="region of interest" description="Disordered" evidence="1">
    <location>
        <begin position="243"/>
        <end position="285"/>
    </location>
</feature>
<protein>
    <recommendedName>
        <fullName evidence="2">Alcohol dehydrogenase-like C-terminal domain-containing protein</fullName>
    </recommendedName>
</protein>
<dbReference type="Pfam" id="PF00107">
    <property type="entry name" value="ADH_zinc_N"/>
    <property type="match status" value="1"/>
</dbReference>
<evidence type="ECO:0000313" key="3">
    <source>
        <dbReference type="EMBL" id="KAF0973361.1"/>
    </source>
</evidence>
<feature type="compositionally biased region" description="Polar residues" evidence="1">
    <location>
        <begin position="488"/>
        <end position="498"/>
    </location>
</feature>
<feature type="compositionally biased region" description="Low complexity" evidence="1">
    <location>
        <begin position="31"/>
        <end position="59"/>
    </location>
</feature>
<dbReference type="Gene3D" id="3.40.50.720">
    <property type="entry name" value="NAD(P)-binding Rossmann-like Domain"/>
    <property type="match status" value="2"/>
</dbReference>